<sequence length="67" mass="7751">MIFFFGFGSKQKDLGPGSTRTCPRCSNTTVWARVKRYRQFTVFFVPLLRWKREQLEICTICGTAVAV</sequence>
<dbReference type="STRING" id="1960309.SAMN03159343_1767"/>
<accession>A0A1G4Y021</accession>
<reference evidence="3" key="1">
    <citation type="submission" date="2016-10" db="EMBL/GenBank/DDBJ databases">
        <authorList>
            <person name="Varghese N."/>
            <person name="Submissions S."/>
        </authorList>
    </citation>
    <scope>NUCLEOTIDE SEQUENCE [LARGE SCALE GENOMIC DNA]</scope>
    <source>
        <strain evidence="3">DSM 45722</strain>
    </source>
</reference>
<feature type="domain" description="Zinc-ribbon 15" evidence="1">
    <location>
        <begin position="21"/>
        <end position="65"/>
    </location>
</feature>
<dbReference type="Pfam" id="PF17032">
    <property type="entry name" value="Zn_ribbon_15"/>
    <property type="match status" value="1"/>
</dbReference>
<evidence type="ECO:0000259" key="1">
    <source>
        <dbReference type="Pfam" id="PF17032"/>
    </source>
</evidence>
<dbReference type="EMBL" id="FMUH01000002">
    <property type="protein sequence ID" value="SCX46238.1"/>
    <property type="molecule type" value="Genomic_DNA"/>
</dbReference>
<proteinExistence type="predicted"/>
<evidence type="ECO:0000313" key="2">
    <source>
        <dbReference type="EMBL" id="SCX46238.1"/>
    </source>
</evidence>
<dbReference type="OrthoDB" id="4377018at2"/>
<evidence type="ECO:0000313" key="3">
    <source>
        <dbReference type="Proteomes" id="UP000198981"/>
    </source>
</evidence>
<keyword evidence="3" id="KW-1185">Reference proteome</keyword>
<dbReference type="AlphaFoldDB" id="A0A1G4Y021"/>
<dbReference type="RefSeq" id="WP_092802316.1">
    <property type="nucleotide sequence ID" value="NZ_FMUH01000002.1"/>
</dbReference>
<dbReference type="InterPro" id="IPR031493">
    <property type="entry name" value="Zinc_ribbon_15"/>
</dbReference>
<dbReference type="Proteomes" id="UP000198981">
    <property type="component" value="Unassembled WGS sequence"/>
</dbReference>
<gene>
    <name evidence="2" type="ORF">SAMN03159343_1767</name>
</gene>
<name>A0A1G4Y021_9ACTN</name>
<protein>
    <recommendedName>
        <fullName evidence="1">Zinc-ribbon 15 domain-containing protein</fullName>
    </recommendedName>
</protein>
<organism evidence="2 3">
    <name type="scientific">Klenkia marina</name>
    <dbReference type="NCBI Taxonomy" id="1960309"/>
    <lineage>
        <taxon>Bacteria</taxon>
        <taxon>Bacillati</taxon>
        <taxon>Actinomycetota</taxon>
        <taxon>Actinomycetes</taxon>
        <taxon>Geodermatophilales</taxon>
        <taxon>Geodermatophilaceae</taxon>
        <taxon>Klenkia</taxon>
    </lineage>
</organism>